<protein>
    <submittedName>
        <fullName evidence="1">Uncharacterized protein</fullName>
    </submittedName>
</protein>
<dbReference type="Proteomes" id="UP000286997">
    <property type="component" value="Unassembled WGS sequence"/>
</dbReference>
<accession>A0A437PCQ6</accession>
<feature type="non-terminal residue" evidence="1">
    <location>
        <position position="93"/>
    </location>
</feature>
<reference evidence="1 2" key="1">
    <citation type="submission" date="2019-01" db="EMBL/GenBank/DDBJ databases">
        <authorList>
            <person name="Chen W.-M."/>
        </authorList>
    </citation>
    <scope>NUCLEOTIDE SEQUENCE [LARGE SCALE GENOMIC DNA]</scope>
    <source>
        <strain evidence="1 2">TER-1</strain>
    </source>
</reference>
<dbReference type="AlphaFoldDB" id="A0A437PCQ6"/>
<gene>
    <name evidence="1" type="ORF">EOE48_05390</name>
</gene>
<proteinExistence type="predicted"/>
<evidence type="ECO:0000313" key="1">
    <source>
        <dbReference type="EMBL" id="RVU20048.1"/>
    </source>
</evidence>
<name>A0A437PCQ6_9HYPH</name>
<evidence type="ECO:0000313" key="2">
    <source>
        <dbReference type="Proteomes" id="UP000286997"/>
    </source>
</evidence>
<sequence length="93" mass="9695">MAHALARCLPDFSGDLPVALAGPEPLGLLLRPARRAAVPAEPAPSPPARVAALTAEEREALLREGEERGLRLGREETRAALAAAQDAAEARLA</sequence>
<comment type="caution">
    <text evidence="1">The sequence shown here is derived from an EMBL/GenBank/DDBJ whole genome shotgun (WGS) entry which is preliminary data.</text>
</comment>
<organism evidence="1 2">
    <name type="scientific">Methylobacterium oryzihabitans</name>
    <dbReference type="NCBI Taxonomy" id="2499852"/>
    <lineage>
        <taxon>Bacteria</taxon>
        <taxon>Pseudomonadati</taxon>
        <taxon>Pseudomonadota</taxon>
        <taxon>Alphaproteobacteria</taxon>
        <taxon>Hyphomicrobiales</taxon>
        <taxon>Methylobacteriaceae</taxon>
        <taxon>Methylobacterium</taxon>
    </lineage>
</organism>
<dbReference type="EMBL" id="SACP01000004">
    <property type="protein sequence ID" value="RVU20048.1"/>
    <property type="molecule type" value="Genomic_DNA"/>
</dbReference>
<keyword evidence="2" id="KW-1185">Reference proteome</keyword>
<dbReference type="RefSeq" id="WP_425463624.1">
    <property type="nucleotide sequence ID" value="NZ_SACP01000004.1"/>
</dbReference>